<keyword evidence="2" id="KW-1185">Reference proteome</keyword>
<protein>
    <submittedName>
        <fullName evidence="1">Uncharacterized protein</fullName>
    </submittedName>
</protein>
<organism evidence="1 2">
    <name type="scientific">Sanghuangporus baumii</name>
    <name type="common">Phellinus baumii</name>
    <dbReference type="NCBI Taxonomy" id="108892"/>
    <lineage>
        <taxon>Eukaryota</taxon>
        <taxon>Fungi</taxon>
        <taxon>Dikarya</taxon>
        <taxon>Basidiomycota</taxon>
        <taxon>Agaricomycotina</taxon>
        <taxon>Agaricomycetes</taxon>
        <taxon>Hymenochaetales</taxon>
        <taxon>Hymenochaetaceae</taxon>
        <taxon>Sanghuangporus</taxon>
    </lineage>
</organism>
<dbReference type="Proteomes" id="UP000757232">
    <property type="component" value="Unassembled WGS sequence"/>
</dbReference>
<proteinExistence type="predicted"/>
<gene>
    <name evidence="1" type="ORF">A7U60_g5738</name>
</gene>
<dbReference type="AlphaFoldDB" id="A0A9Q5HWC3"/>
<comment type="caution">
    <text evidence="1">The sequence shown here is derived from an EMBL/GenBank/DDBJ whole genome shotgun (WGS) entry which is preliminary data.</text>
</comment>
<dbReference type="OrthoDB" id="3168860at2759"/>
<dbReference type="EMBL" id="LNZH02000194">
    <property type="protein sequence ID" value="OCB87221.1"/>
    <property type="molecule type" value="Genomic_DNA"/>
</dbReference>
<sequence length="150" mass="16939">MEILAFRAKVIQVPNVIVQLTRHDEWTSQHPGIMGPRNAFLYFGPSNSPGQVAYGNGERVPMPYYLRKKKDGSNSRYFNAQGGKEFKWKTVSSQRMELCDSLNVYAVWEKAPPGLEHDAQVTLSATSLAFATEVLTTLMLNLVAKQLDFW</sequence>
<evidence type="ECO:0000313" key="1">
    <source>
        <dbReference type="EMBL" id="OCB87221.1"/>
    </source>
</evidence>
<reference evidence="1" key="1">
    <citation type="submission" date="2016-06" db="EMBL/GenBank/DDBJ databases">
        <title>Draft Genome sequence of the fungus Inonotus baumii.</title>
        <authorList>
            <person name="Zhu H."/>
            <person name="Lin W."/>
        </authorList>
    </citation>
    <scope>NUCLEOTIDE SEQUENCE</scope>
    <source>
        <strain evidence="1">821</strain>
    </source>
</reference>
<name>A0A9Q5HWC3_SANBA</name>
<accession>A0A9Q5HWC3</accession>
<evidence type="ECO:0000313" key="2">
    <source>
        <dbReference type="Proteomes" id="UP000757232"/>
    </source>
</evidence>